<dbReference type="PANTHER" id="PTHR44688">
    <property type="entry name" value="DNA-BINDING TRANSCRIPTIONAL ACTIVATOR DEVR_DOSR"/>
    <property type="match status" value="1"/>
</dbReference>
<dbReference type="EMBL" id="CP001769">
    <property type="protein sequence ID" value="ADB40424.1"/>
    <property type="molecule type" value="Genomic_DNA"/>
</dbReference>
<dbReference type="RefSeq" id="WP_012928929.1">
    <property type="nucleotide sequence ID" value="NC_013730.1"/>
</dbReference>
<reference evidence="5 6" key="1">
    <citation type="journal article" date="2010" name="Stand. Genomic Sci.">
        <title>Complete genome sequence of Spirosoma linguale type strain (1).</title>
        <authorList>
            <person name="Lail K."/>
            <person name="Sikorski J."/>
            <person name="Saunders E."/>
            <person name="Lapidus A."/>
            <person name="Glavina Del Rio T."/>
            <person name="Copeland A."/>
            <person name="Tice H."/>
            <person name="Cheng J.-F."/>
            <person name="Lucas S."/>
            <person name="Nolan M."/>
            <person name="Bruce D."/>
            <person name="Goodwin L."/>
            <person name="Pitluck S."/>
            <person name="Ivanova N."/>
            <person name="Mavromatis K."/>
            <person name="Ovchinnikova G."/>
            <person name="Pati A."/>
            <person name="Chen A."/>
            <person name="Palaniappan K."/>
            <person name="Land M."/>
            <person name="Hauser L."/>
            <person name="Chang Y.-J."/>
            <person name="Jeffries C.D."/>
            <person name="Chain P."/>
            <person name="Brettin T."/>
            <person name="Detter J.C."/>
            <person name="Schuetze A."/>
            <person name="Rohde M."/>
            <person name="Tindall B.J."/>
            <person name="Goeker M."/>
            <person name="Bristow J."/>
            <person name="Eisen J.A."/>
            <person name="Markowitz V."/>
            <person name="Hugenholtz P."/>
            <person name="Kyrpides N.C."/>
            <person name="Klenk H.-P."/>
            <person name="Chen F."/>
        </authorList>
    </citation>
    <scope>NUCLEOTIDE SEQUENCE [LARGE SCALE GENOMIC DNA]</scope>
    <source>
        <strain evidence="6">ATCC 33905 / DSM 74 / LMG 10896 / Claus 1</strain>
    </source>
</reference>
<dbReference type="InterPro" id="IPR036388">
    <property type="entry name" value="WH-like_DNA-bd_sf"/>
</dbReference>
<dbReference type="PROSITE" id="PS50043">
    <property type="entry name" value="HTH_LUXR_2"/>
    <property type="match status" value="1"/>
</dbReference>
<protein>
    <submittedName>
        <fullName evidence="5">Transcriptional regulator, LuxR family</fullName>
    </submittedName>
</protein>
<dbReference type="SMART" id="SM00421">
    <property type="entry name" value="HTH_LUXR"/>
    <property type="match status" value="1"/>
</dbReference>
<dbReference type="Pfam" id="PF00196">
    <property type="entry name" value="GerE"/>
    <property type="match status" value="1"/>
</dbReference>
<keyword evidence="3" id="KW-0804">Transcription</keyword>
<dbReference type="PROSITE" id="PS00622">
    <property type="entry name" value="HTH_LUXR_1"/>
    <property type="match status" value="1"/>
</dbReference>
<evidence type="ECO:0000313" key="5">
    <source>
        <dbReference type="EMBL" id="ADB40424.1"/>
    </source>
</evidence>
<organism evidence="5 6">
    <name type="scientific">Spirosoma linguale (strain ATCC 33905 / DSM 74 / LMG 10896 / Claus 1)</name>
    <dbReference type="NCBI Taxonomy" id="504472"/>
    <lineage>
        <taxon>Bacteria</taxon>
        <taxon>Pseudomonadati</taxon>
        <taxon>Bacteroidota</taxon>
        <taxon>Cytophagia</taxon>
        <taxon>Cytophagales</taxon>
        <taxon>Cytophagaceae</taxon>
        <taxon>Spirosoma</taxon>
    </lineage>
</organism>
<keyword evidence="6" id="KW-1185">Reference proteome</keyword>
<keyword evidence="2" id="KW-0238">DNA-binding</keyword>
<dbReference type="KEGG" id="sli:Slin_4443"/>
<dbReference type="HOGENOM" id="CLU_2425447_0_0_10"/>
<dbReference type="GO" id="GO:0006355">
    <property type="term" value="P:regulation of DNA-templated transcription"/>
    <property type="evidence" value="ECO:0007669"/>
    <property type="project" value="InterPro"/>
</dbReference>
<dbReference type="InterPro" id="IPR000792">
    <property type="entry name" value="Tscrpt_reg_LuxR_C"/>
</dbReference>
<evidence type="ECO:0000256" key="3">
    <source>
        <dbReference type="ARBA" id="ARBA00023163"/>
    </source>
</evidence>
<dbReference type="InterPro" id="IPR016032">
    <property type="entry name" value="Sig_transdc_resp-reg_C-effctor"/>
</dbReference>
<dbReference type="CDD" id="cd06170">
    <property type="entry name" value="LuxR_C_like"/>
    <property type="match status" value="1"/>
</dbReference>
<dbReference type="PANTHER" id="PTHR44688:SF16">
    <property type="entry name" value="DNA-BINDING TRANSCRIPTIONAL ACTIVATOR DEVR_DOSR"/>
    <property type="match status" value="1"/>
</dbReference>
<dbReference type="Proteomes" id="UP000002028">
    <property type="component" value="Chromosome"/>
</dbReference>
<feature type="domain" description="HTH luxR-type" evidence="4">
    <location>
        <begin position="8"/>
        <end position="73"/>
    </location>
</feature>
<dbReference type="eggNOG" id="COG2771">
    <property type="taxonomic scope" value="Bacteria"/>
</dbReference>
<dbReference type="STRING" id="504472.Slin_4443"/>
<name>D2QML1_SPILD</name>
<evidence type="ECO:0000313" key="6">
    <source>
        <dbReference type="Proteomes" id="UP000002028"/>
    </source>
</evidence>
<dbReference type="Gene3D" id="1.10.10.10">
    <property type="entry name" value="Winged helix-like DNA-binding domain superfamily/Winged helix DNA-binding domain"/>
    <property type="match status" value="1"/>
</dbReference>
<evidence type="ECO:0000256" key="2">
    <source>
        <dbReference type="ARBA" id="ARBA00023125"/>
    </source>
</evidence>
<dbReference type="PRINTS" id="PR00038">
    <property type="entry name" value="HTHLUXR"/>
</dbReference>
<proteinExistence type="predicted"/>
<sequence length="91" mass="10515">MMQLPARLPVDGQYMTPRESEIVWLYAQGLSATQIAERLNVSSKTINRHCENIRARFGLRGYHALLQFALKIRPELEKWVNSPIKMGKLAY</sequence>
<gene>
    <name evidence="5" type="ordered locus">Slin_4443</name>
</gene>
<evidence type="ECO:0000256" key="1">
    <source>
        <dbReference type="ARBA" id="ARBA00023015"/>
    </source>
</evidence>
<dbReference type="GO" id="GO:0003677">
    <property type="term" value="F:DNA binding"/>
    <property type="evidence" value="ECO:0007669"/>
    <property type="project" value="UniProtKB-KW"/>
</dbReference>
<accession>D2QML1</accession>
<evidence type="ECO:0000259" key="4">
    <source>
        <dbReference type="PROSITE" id="PS50043"/>
    </source>
</evidence>
<dbReference type="SUPFAM" id="SSF46894">
    <property type="entry name" value="C-terminal effector domain of the bipartite response regulators"/>
    <property type="match status" value="1"/>
</dbReference>
<dbReference type="AlphaFoldDB" id="D2QML1"/>
<keyword evidence="1" id="KW-0805">Transcription regulation</keyword>